<feature type="transmembrane region" description="Helical" evidence="14">
    <location>
        <begin position="118"/>
        <end position="139"/>
    </location>
</feature>
<keyword evidence="7 14" id="KW-0812">Transmembrane</keyword>
<dbReference type="PIRSF" id="PIRSF500217">
    <property type="entry name" value="AlgI"/>
    <property type="match status" value="1"/>
</dbReference>
<evidence type="ECO:0000256" key="7">
    <source>
        <dbReference type="ARBA" id="ARBA00022692"/>
    </source>
</evidence>
<dbReference type="Pfam" id="PF03062">
    <property type="entry name" value="MBOAT"/>
    <property type="match status" value="1"/>
</dbReference>
<comment type="similarity">
    <text evidence="3 13">Belongs to the membrane-bound acyltransferase family.</text>
</comment>
<keyword evidence="6 13" id="KW-0808">Transferase</keyword>
<dbReference type="Proteomes" id="UP000247515">
    <property type="component" value="Unassembled WGS sequence"/>
</dbReference>
<organism evidence="15 16">
    <name type="scientific">Paraburkholderia tropica</name>
    <dbReference type="NCBI Taxonomy" id="92647"/>
    <lineage>
        <taxon>Bacteria</taxon>
        <taxon>Pseudomonadati</taxon>
        <taxon>Pseudomonadota</taxon>
        <taxon>Betaproteobacteria</taxon>
        <taxon>Burkholderiales</taxon>
        <taxon>Burkholderiaceae</taxon>
        <taxon>Paraburkholderia</taxon>
    </lineage>
</organism>
<dbReference type="InterPro" id="IPR028362">
    <property type="entry name" value="AlgI"/>
</dbReference>
<reference evidence="15 16" key="1">
    <citation type="submission" date="2018-05" db="EMBL/GenBank/DDBJ databases">
        <title>Genomic Encyclopedia of Type Strains, Phase IV (KMG-V): Genome sequencing to study the core and pangenomes of soil and plant-associated prokaryotes.</title>
        <authorList>
            <person name="Whitman W."/>
        </authorList>
    </citation>
    <scope>NUCLEOTIDE SEQUENCE [LARGE SCALE GENOMIC DNA]</scope>
    <source>
        <strain evidence="15 16">SIr-6563</strain>
    </source>
</reference>
<comment type="subcellular location">
    <subcellularLocation>
        <location evidence="1">Cell membrane</location>
        <topology evidence="1">Multi-pass membrane protein</topology>
    </subcellularLocation>
</comment>
<dbReference type="InterPro" id="IPR051085">
    <property type="entry name" value="MB_O-acyltransferase"/>
</dbReference>
<keyword evidence="16" id="KW-1185">Reference proteome</keyword>
<sequence length="492" mass="55702">MVFSSAIFLYVFLPITLGLYYALTHRLKNIWLLIASLIFYAWGDPKHLPLMVGSILFNWIVGLLIAGTRRKRLQLLILSAGVSVNLLFLIYYKYAAFLTGNANEIASVFGRHVQVLDVALPVGISFFTFHSISYIVDVYRGEAKALRSPLDMGVYISLFPQLIAGPIIRFHDIADQILHRRNTLERFSSGIERFVFGLGKKVLIANTLGQVADQVFALPQHEISTATAWFGIVCYTLQIYFDFSGYSDMAIGLARMFGFELTENFNYPYIATSIREFWRRWHISLSTWFRDYLYIPLGGNRASPFRVCLNLFTVFLLCGLWHGASWNFVVWGAFHGSLLVLERSRFGKTLDSLPKYVGWAYTLLMVMIGWVFFRAEDFAYACAYVGALFGFAHGSSIPPQIALYLNSQVLSTLVLGAILSTPVAISLCRDWMERRFPSHSNEPLPAFILAISGFTSNSAYLYVRLIMVFAVLTVCAAELASGTYNPFIYFRF</sequence>
<name>A0ABX5MQ28_9BURK</name>
<evidence type="ECO:0000256" key="6">
    <source>
        <dbReference type="ARBA" id="ARBA00022679"/>
    </source>
</evidence>
<feature type="transmembrane region" description="Helical" evidence="14">
    <location>
        <begin position="409"/>
        <end position="432"/>
    </location>
</feature>
<evidence type="ECO:0000256" key="12">
    <source>
        <dbReference type="ARBA" id="ARBA00031030"/>
    </source>
</evidence>
<evidence type="ECO:0000256" key="4">
    <source>
        <dbReference type="ARBA" id="ARBA00016084"/>
    </source>
</evidence>
<dbReference type="PIRSF" id="PIRSF016636">
    <property type="entry name" value="AlgI_DltB"/>
    <property type="match status" value="1"/>
</dbReference>
<evidence type="ECO:0000256" key="2">
    <source>
        <dbReference type="ARBA" id="ARBA00005182"/>
    </source>
</evidence>
<feature type="transmembrane region" description="Helical" evidence="14">
    <location>
        <begin position="378"/>
        <end position="397"/>
    </location>
</feature>
<evidence type="ECO:0000256" key="13">
    <source>
        <dbReference type="PIRNR" id="PIRNR016636"/>
    </source>
</evidence>
<evidence type="ECO:0000256" key="14">
    <source>
        <dbReference type="SAM" id="Phobius"/>
    </source>
</evidence>
<evidence type="ECO:0000256" key="3">
    <source>
        <dbReference type="ARBA" id="ARBA00010323"/>
    </source>
</evidence>
<dbReference type="InterPro" id="IPR004299">
    <property type="entry name" value="MBOAT_fam"/>
</dbReference>
<protein>
    <recommendedName>
        <fullName evidence="4">Probable alginate O-acetylase AlgI</fullName>
    </recommendedName>
    <alternativeName>
        <fullName evidence="12">Alginate biosynthesis protein AlgI</fullName>
    </alternativeName>
</protein>
<dbReference type="PANTHER" id="PTHR13285:SF23">
    <property type="entry name" value="TEICHOIC ACID D-ALANYLTRANSFERASE"/>
    <property type="match status" value="1"/>
</dbReference>
<comment type="caution">
    <text evidence="15">The sequence shown here is derived from an EMBL/GenBank/DDBJ whole genome shotgun (WGS) entry which is preliminary data.</text>
</comment>
<accession>A0ABX5MQ28</accession>
<comment type="pathway">
    <text evidence="2">Glycan biosynthesis; alginate biosynthesis.</text>
</comment>
<feature type="transmembrane region" description="Helical" evidence="14">
    <location>
        <begin position="311"/>
        <end position="336"/>
    </location>
</feature>
<evidence type="ECO:0000313" key="15">
    <source>
        <dbReference type="EMBL" id="PXX16204.1"/>
    </source>
</evidence>
<keyword evidence="11 13" id="KW-0012">Acyltransferase</keyword>
<feature type="transmembrane region" description="Helical" evidence="14">
    <location>
        <begin position="469"/>
        <end position="490"/>
    </location>
</feature>
<evidence type="ECO:0000256" key="10">
    <source>
        <dbReference type="ARBA" id="ARBA00023136"/>
    </source>
</evidence>
<evidence type="ECO:0000256" key="9">
    <source>
        <dbReference type="ARBA" id="ARBA00022989"/>
    </source>
</evidence>
<evidence type="ECO:0000256" key="8">
    <source>
        <dbReference type="ARBA" id="ARBA00022841"/>
    </source>
</evidence>
<feature type="transmembrane region" description="Helical" evidence="14">
    <location>
        <begin position="6"/>
        <end position="22"/>
    </location>
</feature>
<keyword evidence="5 13" id="KW-1003">Cell membrane</keyword>
<evidence type="ECO:0000313" key="16">
    <source>
        <dbReference type="Proteomes" id="UP000247515"/>
    </source>
</evidence>
<feature type="transmembrane region" description="Helical" evidence="14">
    <location>
        <begin position="73"/>
        <end position="92"/>
    </location>
</feature>
<dbReference type="EMBL" id="QJJV01000008">
    <property type="protein sequence ID" value="PXX16204.1"/>
    <property type="molecule type" value="Genomic_DNA"/>
</dbReference>
<dbReference type="RefSeq" id="WP_110327535.1">
    <property type="nucleotide sequence ID" value="NZ_CADFGS010000035.1"/>
</dbReference>
<keyword evidence="10 13" id="KW-0472">Membrane</keyword>
<feature type="transmembrane region" description="Helical" evidence="14">
    <location>
        <begin position="48"/>
        <end position="66"/>
    </location>
</feature>
<proteinExistence type="inferred from homology"/>
<evidence type="ECO:0000256" key="1">
    <source>
        <dbReference type="ARBA" id="ARBA00004651"/>
    </source>
</evidence>
<feature type="transmembrane region" description="Helical" evidence="14">
    <location>
        <begin position="356"/>
        <end position="373"/>
    </location>
</feature>
<keyword evidence="9 14" id="KW-1133">Transmembrane helix</keyword>
<evidence type="ECO:0000256" key="5">
    <source>
        <dbReference type="ARBA" id="ARBA00022475"/>
    </source>
</evidence>
<gene>
    <name evidence="15" type="ORF">C7400_10810</name>
</gene>
<evidence type="ECO:0000256" key="11">
    <source>
        <dbReference type="ARBA" id="ARBA00023315"/>
    </source>
</evidence>
<keyword evidence="8" id="KW-0016">Alginate biosynthesis</keyword>
<dbReference type="InterPro" id="IPR024194">
    <property type="entry name" value="Ac/AlaTfrase_AlgI/DltB"/>
</dbReference>
<dbReference type="PANTHER" id="PTHR13285">
    <property type="entry name" value="ACYLTRANSFERASE"/>
    <property type="match status" value="1"/>
</dbReference>